<proteinExistence type="predicted"/>
<accession>A0ACB8U3T6</accession>
<reference evidence="1" key="1">
    <citation type="journal article" date="2021" name="Environ. Microbiol.">
        <title>Gene family expansions and transcriptome signatures uncover fungal adaptations to wood decay.</title>
        <authorList>
            <person name="Hage H."/>
            <person name="Miyauchi S."/>
            <person name="Viragh M."/>
            <person name="Drula E."/>
            <person name="Min B."/>
            <person name="Chaduli D."/>
            <person name="Navarro D."/>
            <person name="Favel A."/>
            <person name="Norest M."/>
            <person name="Lesage-Meessen L."/>
            <person name="Balint B."/>
            <person name="Merenyi Z."/>
            <person name="de Eugenio L."/>
            <person name="Morin E."/>
            <person name="Martinez A.T."/>
            <person name="Baldrian P."/>
            <person name="Stursova M."/>
            <person name="Martinez M.J."/>
            <person name="Novotny C."/>
            <person name="Magnuson J.K."/>
            <person name="Spatafora J.W."/>
            <person name="Maurice S."/>
            <person name="Pangilinan J."/>
            <person name="Andreopoulos W."/>
            <person name="LaButti K."/>
            <person name="Hundley H."/>
            <person name="Na H."/>
            <person name="Kuo A."/>
            <person name="Barry K."/>
            <person name="Lipzen A."/>
            <person name="Henrissat B."/>
            <person name="Riley R."/>
            <person name="Ahrendt S."/>
            <person name="Nagy L.G."/>
            <person name="Grigoriev I.V."/>
            <person name="Martin F."/>
            <person name="Rosso M.N."/>
        </authorList>
    </citation>
    <scope>NUCLEOTIDE SEQUENCE</scope>
    <source>
        <strain evidence="1">CBS 384.51</strain>
    </source>
</reference>
<sequence>MTFSYGLADALTALPNTVASNQTEVAQLDLYDERLFAVTASGWSAHLPDPSTTRHMVNMFFKFNVYANHLFHAPTFLASLNLHPMDPRFPPVGILHAICALGSLYTAEKSHTSMYTDLGFPYIAVNGRWAKRPVRALPFSVHHCRLAWLALAKYFESGDHLLEETQTNILLTLFDMYRASWVDVFRNSGEALRSTVPLGLCTCPPFKIRRPPLGTAGPIVQDPMILPPPESATDEELRRNIFWLTYILDRQQSISRDLALALDDRDIGQLLPVRGDYFHYGLTIPIEERQWSTDPDLLLRHPPQHTDSFILYVKSAILITRVKNFNVRYRGRYYSGDPSMRTCDNTSNDPFVEDVAQQRKLLDDLKHLDPRGTQAFEELDTLLLSFRTSLPTQFTMPVKNGRVDALLYSVLIVSHLATILLHDPHVNLDDPACPSRIKLLQASQGILELIYLISSTSYDVSLLDHFAISGWYFAGREIARFLRSAIRCNNAGDIITHCAELNDIHTILGKAGKLLSTAHQYQRILTDVISQTCGEQYVPGQTSWTSVPPAALPESQLTTMGMRSLARTTYTQGPGEVGVVSLLDESSRGQVTLA</sequence>
<dbReference type="EMBL" id="MU274912">
    <property type="protein sequence ID" value="KAI0088814.1"/>
    <property type="molecule type" value="Genomic_DNA"/>
</dbReference>
<evidence type="ECO:0000313" key="2">
    <source>
        <dbReference type="Proteomes" id="UP001055072"/>
    </source>
</evidence>
<evidence type="ECO:0000313" key="1">
    <source>
        <dbReference type="EMBL" id="KAI0088814.1"/>
    </source>
</evidence>
<name>A0ACB8U3T6_9APHY</name>
<keyword evidence="2" id="KW-1185">Reference proteome</keyword>
<organism evidence="1 2">
    <name type="scientific">Irpex rosettiformis</name>
    <dbReference type="NCBI Taxonomy" id="378272"/>
    <lineage>
        <taxon>Eukaryota</taxon>
        <taxon>Fungi</taxon>
        <taxon>Dikarya</taxon>
        <taxon>Basidiomycota</taxon>
        <taxon>Agaricomycotina</taxon>
        <taxon>Agaricomycetes</taxon>
        <taxon>Polyporales</taxon>
        <taxon>Irpicaceae</taxon>
        <taxon>Irpex</taxon>
    </lineage>
</organism>
<comment type="caution">
    <text evidence="1">The sequence shown here is derived from an EMBL/GenBank/DDBJ whole genome shotgun (WGS) entry which is preliminary data.</text>
</comment>
<dbReference type="Proteomes" id="UP001055072">
    <property type="component" value="Unassembled WGS sequence"/>
</dbReference>
<gene>
    <name evidence="1" type="ORF">BDY19DRAFT_149001</name>
</gene>
<protein>
    <submittedName>
        <fullName evidence="1">Uncharacterized protein</fullName>
    </submittedName>
</protein>